<dbReference type="HOGENOM" id="CLU_3430945_0_0_1"/>
<comment type="caution">
    <text evidence="1">The sequence shown here is derived from an EMBL/GenBank/DDBJ whole genome shotgun (WGS) entry which is preliminary data.</text>
</comment>
<evidence type="ECO:0000313" key="2">
    <source>
        <dbReference type="Proteomes" id="UP000015530"/>
    </source>
</evidence>
<sequence length="18" mass="2052">MLIRSDFTSRSELALLAE</sequence>
<dbReference type="Proteomes" id="UP000015530">
    <property type="component" value="Unassembled WGS sequence"/>
</dbReference>
<reference evidence="2" key="1">
    <citation type="journal article" date="2013" name="Mol. Plant Microbe Interact.">
        <title>Global aspects of pacC regulation of pathogenicity genes in Colletotrichum gloeosporioides as revealed by transcriptome analysis.</title>
        <authorList>
            <person name="Alkan N."/>
            <person name="Meng X."/>
            <person name="Friedlander G."/>
            <person name="Reuveni E."/>
            <person name="Sukno S."/>
            <person name="Sherman A."/>
            <person name="Thon M."/>
            <person name="Fluhr R."/>
            <person name="Prusky D."/>
        </authorList>
    </citation>
    <scope>NUCLEOTIDE SEQUENCE [LARGE SCALE GENOMIC DNA]</scope>
    <source>
        <strain evidence="2">Cg-14</strain>
    </source>
</reference>
<dbReference type="AlphaFoldDB" id="T0K5R4"/>
<proteinExistence type="predicted"/>
<evidence type="ECO:0000313" key="1">
    <source>
        <dbReference type="EMBL" id="EQB47249.1"/>
    </source>
</evidence>
<gene>
    <name evidence="1" type="ORF">CGLO_13627</name>
</gene>
<accession>T0K5R4</accession>
<name>T0K5R4_COLGC</name>
<protein>
    <submittedName>
        <fullName evidence="1">Uncharacterized protein</fullName>
    </submittedName>
</protein>
<dbReference type="EMBL" id="AMYD01003040">
    <property type="protein sequence ID" value="EQB47249.1"/>
    <property type="molecule type" value="Genomic_DNA"/>
</dbReference>
<organism evidence="1 2">
    <name type="scientific">Colletotrichum gloeosporioides (strain Cg-14)</name>
    <name type="common">Anthracnose fungus</name>
    <name type="synonym">Glomerella cingulata</name>
    <dbReference type="NCBI Taxonomy" id="1237896"/>
    <lineage>
        <taxon>Eukaryota</taxon>
        <taxon>Fungi</taxon>
        <taxon>Dikarya</taxon>
        <taxon>Ascomycota</taxon>
        <taxon>Pezizomycotina</taxon>
        <taxon>Sordariomycetes</taxon>
        <taxon>Hypocreomycetidae</taxon>
        <taxon>Glomerellales</taxon>
        <taxon>Glomerellaceae</taxon>
        <taxon>Colletotrichum</taxon>
        <taxon>Colletotrichum gloeosporioides species complex</taxon>
    </lineage>
</organism>